<dbReference type="EMBL" id="CAHR02000018">
    <property type="protein sequence ID" value="CCG80904.1"/>
    <property type="molecule type" value="Genomic_DNA"/>
</dbReference>
<dbReference type="AlphaFoldDB" id="R4X9J6"/>
<dbReference type="VEuPathDB" id="FungiDB:TAPDE_000558"/>
<dbReference type="Pfam" id="PF09801">
    <property type="entry name" value="SYS1"/>
    <property type="match status" value="1"/>
</dbReference>
<accession>R4X9J6</accession>
<evidence type="ECO:0000256" key="5">
    <source>
        <dbReference type="ARBA" id="ARBA00022927"/>
    </source>
</evidence>
<evidence type="ECO:0000256" key="6">
    <source>
        <dbReference type="ARBA" id="ARBA00022989"/>
    </source>
</evidence>
<evidence type="ECO:0000256" key="3">
    <source>
        <dbReference type="ARBA" id="ARBA00022448"/>
    </source>
</evidence>
<proteinExistence type="inferred from homology"/>
<dbReference type="eggNOG" id="KOG4697">
    <property type="taxonomic scope" value="Eukaryota"/>
</dbReference>
<sequence>MGNNSRDPWRTASILTAFIVEYNIVLALVQVAFTLVSGGKINPIDRVWDYREYHFRSIPGYKAALVQLVTASILIPIEVFQIQRARLVLDFSLTVQVVHLLLTCSYSGEIPTTWSWWLIWLMSSSIMIFGSEYACMQIELRPISFGATNTADTAMEPIQAGSAATTRVSLGGLPSRRTSGEDIEMEERNKLMEEGLSSENDKS</sequence>
<keyword evidence="6 10" id="KW-1133">Transmembrane helix</keyword>
<dbReference type="GO" id="GO:0000139">
    <property type="term" value="C:Golgi membrane"/>
    <property type="evidence" value="ECO:0007669"/>
    <property type="project" value="UniProtKB-SubCell"/>
</dbReference>
<keyword evidence="8 10" id="KW-0472">Membrane</keyword>
<comment type="subcellular location">
    <subcellularLocation>
        <location evidence="1">Golgi apparatus membrane</location>
        <topology evidence="1">Multi-pass membrane protein</topology>
    </subcellularLocation>
</comment>
<organism evidence="11 12">
    <name type="scientific">Taphrina deformans (strain PYCC 5710 / ATCC 11124 / CBS 356.35 / IMI 108563 / JCM 9778 / NBRC 8474)</name>
    <name type="common">Peach leaf curl fungus</name>
    <name type="synonym">Lalaria deformans</name>
    <dbReference type="NCBI Taxonomy" id="1097556"/>
    <lineage>
        <taxon>Eukaryota</taxon>
        <taxon>Fungi</taxon>
        <taxon>Dikarya</taxon>
        <taxon>Ascomycota</taxon>
        <taxon>Taphrinomycotina</taxon>
        <taxon>Taphrinomycetes</taxon>
        <taxon>Taphrinales</taxon>
        <taxon>Taphrinaceae</taxon>
        <taxon>Taphrina</taxon>
    </lineage>
</organism>
<keyword evidence="5" id="KW-0653">Protein transport</keyword>
<gene>
    <name evidence="11" type="ORF">TAPDE_000558</name>
</gene>
<dbReference type="PANTHER" id="PTHR12952:SF0">
    <property type="entry name" value="PROTEIN SYS1 HOMOLOG"/>
    <property type="match status" value="1"/>
</dbReference>
<evidence type="ECO:0000313" key="12">
    <source>
        <dbReference type="Proteomes" id="UP000013776"/>
    </source>
</evidence>
<evidence type="ECO:0000256" key="2">
    <source>
        <dbReference type="ARBA" id="ARBA00008160"/>
    </source>
</evidence>
<comment type="similarity">
    <text evidence="2">Belongs to the SYS1 family.</text>
</comment>
<feature type="transmembrane region" description="Helical" evidence="10">
    <location>
        <begin position="58"/>
        <end position="80"/>
    </location>
</feature>
<keyword evidence="3" id="KW-0813">Transport</keyword>
<keyword evidence="4 10" id="KW-0812">Transmembrane</keyword>
<comment type="caution">
    <text evidence="11">The sequence shown here is derived from an EMBL/GenBank/DDBJ whole genome shotgun (WGS) entry which is preliminary data.</text>
</comment>
<dbReference type="Proteomes" id="UP000013776">
    <property type="component" value="Unassembled WGS sequence"/>
</dbReference>
<dbReference type="STRING" id="1097556.R4X9J6"/>
<dbReference type="GO" id="GO:0005829">
    <property type="term" value="C:cytosol"/>
    <property type="evidence" value="ECO:0007669"/>
    <property type="project" value="GOC"/>
</dbReference>
<evidence type="ECO:0000313" key="11">
    <source>
        <dbReference type="EMBL" id="CCG80904.1"/>
    </source>
</evidence>
<evidence type="ECO:0000256" key="9">
    <source>
        <dbReference type="SAM" id="MobiDB-lite"/>
    </source>
</evidence>
<evidence type="ECO:0000256" key="8">
    <source>
        <dbReference type="ARBA" id="ARBA00023136"/>
    </source>
</evidence>
<name>R4X9J6_TAPDE</name>
<keyword evidence="7" id="KW-0333">Golgi apparatus</keyword>
<evidence type="ECO:0000256" key="10">
    <source>
        <dbReference type="SAM" id="Phobius"/>
    </source>
</evidence>
<evidence type="ECO:0008006" key="13">
    <source>
        <dbReference type="Google" id="ProtNLM"/>
    </source>
</evidence>
<dbReference type="PANTHER" id="PTHR12952">
    <property type="entry name" value="SYS1"/>
    <property type="match status" value="1"/>
</dbReference>
<evidence type="ECO:0000256" key="1">
    <source>
        <dbReference type="ARBA" id="ARBA00004653"/>
    </source>
</evidence>
<protein>
    <recommendedName>
        <fullName evidence="13">Integral membrane protein</fullName>
    </recommendedName>
</protein>
<feature type="transmembrane region" description="Helical" evidence="10">
    <location>
        <begin position="114"/>
        <end position="135"/>
    </location>
</feature>
<feature type="compositionally biased region" description="Basic and acidic residues" evidence="9">
    <location>
        <begin position="186"/>
        <end position="203"/>
    </location>
</feature>
<dbReference type="InterPro" id="IPR019185">
    <property type="entry name" value="Integral_membrane_SYS1-rel"/>
</dbReference>
<reference evidence="11 12" key="1">
    <citation type="journal article" date="2013" name="MBio">
        <title>Genome sequencing of the plant pathogen Taphrina deformans, the causal agent of peach leaf curl.</title>
        <authorList>
            <person name="Cisse O.H."/>
            <person name="Almeida J.M.G.C.F."/>
            <person name="Fonseca A."/>
            <person name="Kumar A.A."/>
            <person name="Salojaervi J."/>
            <person name="Overmyer K."/>
            <person name="Hauser P.M."/>
            <person name="Pagni M."/>
        </authorList>
    </citation>
    <scope>NUCLEOTIDE SEQUENCE [LARGE SCALE GENOMIC DNA]</scope>
    <source>
        <strain evidence="12">PYCC 5710 / ATCC 11124 / CBS 356.35 / IMI 108563 / JCM 9778 / NBRC 8474</strain>
    </source>
</reference>
<dbReference type="GO" id="GO:0006895">
    <property type="term" value="P:Golgi to endosome transport"/>
    <property type="evidence" value="ECO:0007669"/>
    <property type="project" value="TreeGrafter"/>
</dbReference>
<feature type="transmembrane region" description="Helical" evidence="10">
    <location>
        <begin position="12"/>
        <end position="38"/>
    </location>
</feature>
<dbReference type="GO" id="GO:0034067">
    <property type="term" value="P:protein localization to Golgi apparatus"/>
    <property type="evidence" value="ECO:0007669"/>
    <property type="project" value="TreeGrafter"/>
</dbReference>
<evidence type="ECO:0000256" key="4">
    <source>
        <dbReference type="ARBA" id="ARBA00022692"/>
    </source>
</evidence>
<dbReference type="GO" id="GO:0005802">
    <property type="term" value="C:trans-Golgi network"/>
    <property type="evidence" value="ECO:0007669"/>
    <property type="project" value="TreeGrafter"/>
</dbReference>
<feature type="region of interest" description="Disordered" evidence="9">
    <location>
        <begin position="170"/>
        <end position="203"/>
    </location>
</feature>
<evidence type="ECO:0000256" key="7">
    <source>
        <dbReference type="ARBA" id="ARBA00023034"/>
    </source>
</evidence>
<dbReference type="OrthoDB" id="542931at2759"/>
<dbReference type="GO" id="GO:0043001">
    <property type="term" value="P:Golgi to plasma membrane protein transport"/>
    <property type="evidence" value="ECO:0007669"/>
    <property type="project" value="TreeGrafter"/>
</dbReference>
<keyword evidence="12" id="KW-1185">Reference proteome</keyword>